<keyword evidence="2" id="KW-0732">Signal</keyword>
<evidence type="ECO:0000256" key="2">
    <source>
        <dbReference type="SAM" id="SignalP"/>
    </source>
</evidence>
<evidence type="ECO:0000313" key="3">
    <source>
        <dbReference type="EMBL" id="WPU65767.1"/>
    </source>
</evidence>
<feature type="chain" id="PRO_5043746783" evidence="2">
    <location>
        <begin position="20"/>
        <end position="232"/>
    </location>
</feature>
<dbReference type="KEGG" id="psti:SOO65_03310"/>
<proteinExistence type="predicted"/>
<accession>A0AAX4HRC4</accession>
<gene>
    <name evidence="3" type="ORF">SOO65_03310</name>
</gene>
<dbReference type="AlphaFoldDB" id="A0AAX4HRC4"/>
<evidence type="ECO:0000313" key="4">
    <source>
        <dbReference type="Proteomes" id="UP001324634"/>
    </source>
</evidence>
<dbReference type="RefSeq" id="WP_321396881.1">
    <property type="nucleotide sequence ID" value="NZ_CP139487.1"/>
</dbReference>
<evidence type="ECO:0000256" key="1">
    <source>
        <dbReference type="SAM" id="Coils"/>
    </source>
</evidence>
<dbReference type="Proteomes" id="UP001324634">
    <property type="component" value="Chromosome"/>
</dbReference>
<dbReference type="EMBL" id="CP139487">
    <property type="protein sequence ID" value="WPU65767.1"/>
    <property type="molecule type" value="Genomic_DNA"/>
</dbReference>
<feature type="coiled-coil region" evidence="1">
    <location>
        <begin position="179"/>
        <end position="213"/>
    </location>
</feature>
<feature type="signal peptide" evidence="2">
    <location>
        <begin position="1"/>
        <end position="19"/>
    </location>
</feature>
<name>A0AAX4HRC4_9BACT</name>
<sequence>MAKLLIILMILCHTMLVWSQSNESTKDENGSHFTGRISRLNSKARLARIRTDFENIKFLNRKDRVEFWNETYPDQRCMALVEGRTNDYLLLKISQFDQCVVKVHFTTGSYLHFQSPDLAQTVKIAKELVEILLKKRLAMQAKKDRHQKDLSGYVEKVDAVNKRYEVLRQKLEIEWQKELSNLEEDKSRSFTEFKNAEARLNEIDTKLEAYRVEDHNLKLDRWSLDPALYIKK</sequence>
<organism evidence="3 4">
    <name type="scientific">Peredibacter starrii</name>
    <dbReference type="NCBI Taxonomy" id="28202"/>
    <lineage>
        <taxon>Bacteria</taxon>
        <taxon>Pseudomonadati</taxon>
        <taxon>Bdellovibrionota</taxon>
        <taxon>Bacteriovoracia</taxon>
        <taxon>Bacteriovoracales</taxon>
        <taxon>Bacteriovoracaceae</taxon>
        <taxon>Peredibacter</taxon>
    </lineage>
</organism>
<protein>
    <submittedName>
        <fullName evidence="3">Uncharacterized protein</fullName>
    </submittedName>
</protein>
<reference evidence="3 4" key="1">
    <citation type="submission" date="2023-11" db="EMBL/GenBank/DDBJ databases">
        <title>Peredibacter starrii A3.12.</title>
        <authorList>
            <person name="Mitchell R.J."/>
        </authorList>
    </citation>
    <scope>NUCLEOTIDE SEQUENCE [LARGE SCALE GENOMIC DNA]</scope>
    <source>
        <strain evidence="3 4">A3.12</strain>
    </source>
</reference>
<keyword evidence="1" id="KW-0175">Coiled coil</keyword>
<keyword evidence="4" id="KW-1185">Reference proteome</keyword>